<gene>
    <name evidence="1" type="ORF">PsorP6_002078</name>
</gene>
<sequence>MNYCIKIMRLVPLFLTLVCVCGEEYHRHTNNWAVIVDTSRFWNNYRHVANALSLYHSVKRLGIPDSQIKCHETLATSFQANRTQNINLLSYKLPLIFLRCTIFAFLNFMLLSRYGKNVEVDYRGSEVSVANFIAVLNGHHEHGTPVSKKIDTDENSNIFVRVSNQRARAVPIPYIYTCRDMVVTAFEISGSCQIRINEVHHGNADITHHDQDLEEMSSHYQADSIKEMHVKKRCGRIIYLVMKLLH</sequence>
<accession>A0ACC0WXN6</accession>
<protein>
    <submittedName>
        <fullName evidence="1">Uncharacterized protein</fullName>
    </submittedName>
</protein>
<comment type="caution">
    <text evidence="1">The sequence shown here is derived from an EMBL/GenBank/DDBJ whole genome shotgun (WGS) entry which is preliminary data.</text>
</comment>
<dbReference type="EMBL" id="CM047580">
    <property type="protein sequence ID" value="KAI9923127.1"/>
    <property type="molecule type" value="Genomic_DNA"/>
</dbReference>
<reference evidence="1 2" key="1">
    <citation type="journal article" date="2022" name="bioRxiv">
        <title>The genome of the oomycete Peronosclerospora sorghi, a cosmopolitan pathogen of maize and sorghum, is inflated with dispersed pseudogenes.</title>
        <authorList>
            <person name="Fletcher K."/>
            <person name="Martin F."/>
            <person name="Isakeit T."/>
            <person name="Cavanaugh K."/>
            <person name="Magill C."/>
            <person name="Michelmore R."/>
        </authorList>
    </citation>
    <scope>NUCLEOTIDE SEQUENCE [LARGE SCALE GENOMIC DNA]</scope>
    <source>
        <strain evidence="1">P6</strain>
    </source>
</reference>
<dbReference type="Proteomes" id="UP001163321">
    <property type="component" value="Chromosome 1"/>
</dbReference>
<evidence type="ECO:0000313" key="2">
    <source>
        <dbReference type="Proteomes" id="UP001163321"/>
    </source>
</evidence>
<keyword evidence="2" id="KW-1185">Reference proteome</keyword>
<evidence type="ECO:0000313" key="1">
    <source>
        <dbReference type="EMBL" id="KAI9923127.1"/>
    </source>
</evidence>
<name>A0ACC0WXN6_9STRA</name>
<organism evidence="1 2">
    <name type="scientific">Peronosclerospora sorghi</name>
    <dbReference type="NCBI Taxonomy" id="230839"/>
    <lineage>
        <taxon>Eukaryota</taxon>
        <taxon>Sar</taxon>
        <taxon>Stramenopiles</taxon>
        <taxon>Oomycota</taxon>
        <taxon>Peronosporomycetes</taxon>
        <taxon>Peronosporales</taxon>
        <taxon>Peronosporaceae</taxon>
        <taxon>Peronosclerospora</taxon>
    </lineage>
</organism>
<proteinExistence type="predicted"/>